<dbReference type="PANTHER" id="PTHR43647">
    <property type="entry name" value="DEHYDROGENASE"/>
    <property type="match status" value="1"/>
</dbReference>
<gene>
    <name evidence="8" type="ORF">GcM3_060023</name>
</gene>
<dbReference type="InterPro" id="IPR036291">
    <property type="entry name" value="NAD(P)-bd_dom_sf"/>
</dbReference>
<dbReference type="GO" id="GO:0006696">
    <property type="term" value="P:ergosterol biosynthetic process"/>
    <property type="evidence" value="ECO:0007669"/>
    <property type="project" value="TreeGrafter"/>
</dbReference>
<dbReference type="GO" id="GO:0000253">
    <property type="term" value="F:3-beta-hydroxysteroid 3-dehydrogenase (NADP+) activity"/>
    <property type="evidence" value="ECO:0007669"/>
    <property type="project" value="TreeGrafter"/>
</dbReference>
<organism evidence="8 9">
    <name type="scientific">Golovinomyces cichoracearum</name>
    <dbReference type="NCBI Taxonomy" id="62708"/>
    <lineage>
        <taxon>Eukaryota</taxon>
        <taxon>Fungi</taxon>
        <taxon>Dikarya</taxon>
        <taxon>Ascomycota</taxon>
        <taxon>Pezizomycotina</taxon>
        <taxon>Leotiomycetes</taxon>
        <taxon>Erysiphales</taxon>
        <taxon>Erysiphaceae</taxon>
        <taxon>Golovinomyces</taxon>
    </lineage>
</organism>
<evidence type="ECO:0000313" key="9">
    <source>
        <dbReference type="Proteomes" id="UP000283383"/>
    </source>
</evidence>
<dbReference type="InterPro" id="IPR051593">
    <property type="entry name" value="Ergosterol_Biosynth_ERG27"/>
</dbReference>
<dbReference type="SUPFAM" id="SSF51735">
    <property type="entry name" value="NAD(P)-binding Rossmann-fold domains"/>
    <property type="match status" value="1"/>
</dbReference>
<name>A0A420IWH5_9PEZI</name>
<dbReference type="PANTHER" id="PTHR43647:SF1">
    <property type="entry name" value="3-KETO-STEROID REDUCTASE ERG27"/>
    <property type="match status" value="1"/>
</dbReference>
<dbReference type="STRING" id="62708.A0A420IWH5"/>
<dbReference type="GO" id="GO:0005741">
    <property type="term" value="C:mitochondrial outer membrane"/>
    <property type="evidence" value="ECO:0007669"/>
    <property type="project" value="TreeGrafter"/>
</dbReference>
<evidence type="ECO:0000256" key="4">
    <source>
        <dbReference type="ARBA" id="ARBA00023002"/>
    </source>
</evidence>
<feature type="region of interest" description="Disordered" evidence="7">
    <location>
        <begin position="238"/>
        <end position="264"/>
    </location>
</feature>
<keyword evidence="5" id="KW-0443">Lipid metabolism</keyword>
<dbReference type="Proteomes" id="UP000283383">
    <property type="component" value="Unassembled WGS sequence"/>
</dbReference>
<feature type="compositionally biased region" description="Basic and acidic residues" evidence="7">
    <location>
        <begin position="243"/>
        <end position="252"/>
    </location>
</feature>
<dbReference type="GO" id="GO:0005811">
    <property type="term" value="C:lipid droplet"/>
    <property type="evidence" value="ECO:0007669"/>
    <property type="project" value="TreeGrafter"/>
</dbReference>
<evidence type="ECO:0000256" key="6">
    <source>
        <dbReference type="ARBA" id="ARBA00023593"/>
    </source>
</evidence>
<keyword evidence="3" id="KW-0752">Steroid biosynthesis</keyword>
<feature type="compositionally biased region" description="Polar residues" evidence="7">
    <location>
        <begin position="253"/>
        <end position="262"/>
    </location>
</feature>
<keyword evidence="1" id="KW-0444">Lipid biosynthesis</keyword>
<dbReference type="EMBL" id="MCBQ01006031">
    <property type="protein sequence ID" value="RKF78895.1"/>
    <property type="molecule type" value="Genomic_DNA"/>
</dbReference>
<evidence type="ECO:0000256" key="3">
    <source>
        <dbReference type="ARBA" id="ARBA00022955"/>
    </source>
</evidence>
<evidence type="ECO:0000256" key="2">
    <source>
        <dbReference type="ARBA" id="ARBA00022857"/>
    </source>
</evidence>
<reference evidence="8 9" key="1">
    <citation type="journal article" date="2018" name="BMC Genomics">
        <title>Comparative genome analyses reveal sequence features reflecting distinct modes of host-adaptation between dicot and monocot powdery mildew.</title>
        <authorList>
            <person name="Wu Y."/>
            <person name="Ma X."/>
            <person name="Pan Z."/>
            <person name="Kale S.D."/>
            <person name="Song Y."/>
            <person name="King H."/>
            <person name="Zhang Q."/>
            <person name="Presley C."/>
            <person name="Deng X."/>
            <person name="Wei C.I."/>
            <person name="Xiao S."/>
        </authorList>
    </citation>
    <scope>NUCLEOTIDE SEQUENCE [LARGE SCALE GENOMIC DNA]</scope>
    <source>
        <strain evidence="8">UMSG3</strain>
    </source>
</reference>
<sequence>MIINIPKSPFLETDDGQIFALITGARGFVFIPRTICLGYSIASRLLDEFLISSTSSLNKKLTLIICTRSLVQAQSSIIHLRAHLLKFLKSSPFAEQQRSREVLIGKHYDWQDYFQRVRLIGVEVDLCDLRSIYMLADKLVNGLKEDYDYLDTDRNKHSLNSEENTFRTPLRTYQDVSVAQGCKGSDGIFRLPRIDVVIFTAGIGGWTGIDLYLSTKAFLFDTFEAVTRPNYNISRVGAQVKPQKTDRARNDPKSSAQFSTSGVKGLEEPPLGEVFCSNVFGHYLLAHELMPLLSQPGTSTSQYGGKIIWVSSIANFHDSFSFDDFQGLKSLAPYESSKRLIDLLVLPCEKSSVKLPAESFFDVSRTISGRKKYSPANANLDNQRLVKPKNYVTHPGIFASDIMPLHFILALACKLIFYLVRWFGSPWHTINPYNAAIAPVRLALVDSEELNKMRESDPSMLKWGSATDSWGNAKIKKTEVPGWGWDGNVDTQPDAEMMQGRLRGSGDLRRETIEDFERLSARCWKYMEELRDEWEAVLGLKGSEV</sequence>
<evidence type="ECO:0000256" key="1">
    <source>
        <dbReference type="ARBA" id="ARBA00022516"/>
    </source>
</evidence>
<dbReference type="AlphaFoldDB" id="A0A420IWH5"/>
<evidence type="ECO:0000313" key="8">
    <source>
        <dbReference type="EMBL" id="RKF78895.1"/>
    </source>
</evidence>
<keyword evidence="4" id="KW-0560">Oxidoreductase</keyword>
<proteinExistence type="inferred from homology"/>
<dbReference type="GO" id="GO:0005789">
    <property type="term" value="C:endoplasmic reticulum membrane"/>
    <property type="evidence" value="ECO:0007669"/>
    <property type="project" value="TreeGrafter"/>
</dbReference>
<dbReference type="Gene3D" id="3.40.50.720">
    <property type="entry name" value="NAD(P)-binding Rossmann-like Domain"/>
    <property type="match status" value="1"/>
</dbReference>
<protein>
    <submittedName>
        <fullName evidence="8">3-keto-steroid reductase</fullName>
    </submittedName>
</protein>
<keyword evidence="9" id="KW-1185">Reference proteome</keyword>
<comment type="caution">
    <text evidence="8">The sequence shown here is derived from an EMBL/GenBank/DDBJ whole genome shotgun (WGS) entry which is preliminary data.</text>
</comment>
<evidence type="ECO:0000256" key="5">
    <source>
        <dbReference type="ARBA" id="ARBA00023098"/>
    </source>
</evidence>
<comment type="similarity">
    <text evidence="6">Belongs to the short-chain dehydrogenases/reductases (SDR) family. ERG27 subfamily.</text>
</comment>
<keyword evidence="2" id="KW-0521">NADP</keyword>
<accession>A0A420IWH5</accession>
<evidence type="ECO:0000256" key="7">
    <source>
        <dbReference type="SAM" id="MobiDB-lite"/>
    </source>
</evidence>